<name>A0A1J5SM71_9ZZZZ</name>
<protein>
    <submittedName>
        <fullName evidence="1">Uncharacterized protein</fullName>
    </submittedName>
</protein>
<proteinExistence type="predicted"/>
<accession>A0A1J5SM71</accession>
<comment type="caution">
    <text evidence="1">The sequence shown here is derived from an EMBL/GenBank/DDBJ whole genome shotgun (WGS) entry which is preliminary data.</text>
</comment>
<reference evidence="1" key="1">
    <citation type="submission" date="2016-10" db="EMBL/GenBank/DDBJ databases">
        <title>Sequence of Gallionella enrichment culture.</title>
        <authorList>
            <person name="Poehlein A."/>
            <person name="Muehling M."/>
            <person name="Daniel R."/>
        </authorList>
    </citation>
    <scope>NUCLEOTIDE SEQUENCE</scope>
</reference>
<evidence type="ECO:0000313" key="1">
    <source>
        <dbReference type="EMBL" id="OIR09559.1"/>
    </source>
</evidence>
<dbReference type="EMBL" id="MLJW01000026">
    <property type="protein sequence ID" value="OIR09559.1"/>
    <property type="molecule type" value="Genomic_DNA"/>
</dbReference>
<dbReference type="AlphaFoldDB" id="A0A1J5SM71"/>
<sequence length="53" mass="5953">MTLALPLGMFRAETAREIIKDGRKASELTGHLTERIRAKVYDGKAVRKARAVR</sequence>
<organism evidence="1">
    <name type="scientific">mine drainage metagenome</name>
    <dbReference type="NCBI Taxonomy" id="410659"/>
    <lineage>
        <taxon>unclassified sequences</taxon>
        <taxon>metagenomes</taxon>
        <taxon>ecological metagenomes</taxon>
    </lineage>
</organism>
<gene>
    <name evidence="1" type="ORF">GALL_84030</name>
</gene>